<reference evidence="2 3" key="1">
    <citation type="journal article" date="2013" name="Genome Announc.">
        <title>Whole-Genome Sequences of Four Clinical Isolates of Mycobacterium tuberculosis from Tamil Nadu, South India.</title>
        <authorList>
            <person name="Narayanan S."/>
            <person name="Deshpande U."/>
        </authorList>
    </citation>
    <scope>NUCLEOTIDE SEQUENCE [LARGE SCALE GENOMIC DNA]</scope>
    <source>
        <strain evidence="2 3">CAS/NITR204</strain>
    </source>
</reference>
<protein>
    <submittedName>
        <fullName evidence="2">Uncharacterized protein</fullName>
    </submittedName>
</protein>
<sequence>MGVLGQPGQVARGGDRCSPQAAGVLDRPRGQTADEGHEQQHVDGGEPEAGEHVEGLQLVQPRTDEWVRGQVVVHLGGVEATLRQQGPGYGSHQQQQHQRQCR</sequence>
<evidence type="ECO:0000313" key="2">
    <source>
        <dbReference type="EMBL" id="AGL25999.1"/>
    </source>
</evidence>
<dbReference type="KEGG" id="mtuc:J113_03740"/>
<dbReference type="BioCyc" id="MTUB1310114:G13A2-545-MONOMER"/>
<evidence type="ECO:0000313" key="3">
    <source>
        <dbReference type="Proteomes" id="UP000013548"/>
    </source>
</evidence>
<feature type="region of interest" description="Disordered" evidence="1">
    <location>
        <begin position="1"/>
        <end position="51"/>
    </location>
</feature>
<accession>R4M2Y7</accession>
<evidence type="ECO:0000256" key="1">
    <source>
        <dbReference type="SAM" id="MobiDB-lite"/>
    </source>
</evidence>
<name>R4M2Y7_MYCTX</name>
<feature type="region of interest" description="Disordered" evidence="1">
    <location>
        <begin position="82"/>
        <end position="102"/>
    </location>
</feature>
<feature type="compositionally biased region" description="Low complexity" evidence="1">
    <location>
        <begin position="84"/>
        <end position="102"/>
    </location>
</feature>
<feature type="compositionally biased region" description="Basic and acidic residues" evidence="1">
    <location>
        <begin position="26"/>
        <end position="51"/>
    </location>
</feature>
<gene>
    <name evidence="2" type="ORF">J113_03740</name>
</gene>
<dbReference type="EMBL" id="CP005386">
    <property type="protein sequence ID" value="AGL25999.1"/>
    <property type="molecule type" value="Genomic_DNA"/>
</dbReference>
<organism evidence="2 3">
    <name type="scientific">Mycobacterium tuberculosis CAS/NITR204</name>
    <dbReference type="NCBI Taxonomy" id="1310114"/>
    <lineage>
        <taxon>Bacteria</taxon>
        <taxon>Bacillati</taxon>
        <taxon>Actinomycetota</taxon>
        <taxon>Actinomycetes</taxon>
        <taxon>Mycobacteriales</taxon>
        <taxon>Mycobacteriaceae</taxon>
        <taxon>Mycobacterium</taxon>
        <taxon>Mycobacterium tuberculosis complex</taxon>
    </lineage>
</organism>
<proteinExistence type="predicted"/>
<dbReference type="HOGENOM" id="CLU_2274304_0_0_11"/>
<dbReference type="Proteomes" id="UP000013548">
    <property type="component" value="Chromosome"/>
</dbReference>
<dbReference type="AlphaFoldDB" id="R4M2Y7"/>